<dbReference type="SUPFAM" id="SSF52540">
    <property type="entry name" value="P-loop containing nucleoside triphosphate hydrolases"/>
    <property type="match status" value="2"/>
</dbReference>
<evidence type="ECO:0000256" key="3">
    <source>
        <dbReference type="ARBA" id="ARBA00022741"/>
    </source>
</evidence>
<dbReference type="InterPro" id="IPR001650">
    <property type="entry name" value="Helicase_C-like"/>
</dbReference>
<dbReference type="CDD" id="cd18029">
    <property type="entry name" value="DEXHc_XPB"/>
    <property type="match status" value="1"/>
</dbReference>
<proteinExistence type="inferred from homology"/>
<evidence type="ECO:0000256" key="12">
    <source>
        <dbReference type="ARBA" id="ARBA00034617"/>
    </source>
</evidence>
<sequence>MGGSKREEKAKGKRGRKKKVKEEEEEIYEDNFDVDEEEGVPGAAKKNAENAGGATVLEDEFGAKDYRKVLEMKPDHVNRPLWVAPNGHIFLESFSPVYKHAHDFLIAISEPVCRPEHIHEYKLTAYSLYAAVSVGLETDDIIEYLRRLSKTSIPDGIVEFIKLCTLSYGKVKLVLKHNKYFIESPFPEVLQKLLKDPVIQECRLRRDADMITQVETKKAAPQFGAGKPGTESAAAPAAEPVQEVVPVPDDITDFYSKLDKADEDDDEQQTSTVSFEVDQEKIEVIQKRCIELEHPLLAEYDFRNDTVNPDINVDLKPSAVLRPYQEKSLRKMFGNGRARSGVIVLPCGAGKSLVGVTACCTVRKRAIVLCNSGVSVEQWKQQFKMWSTADDSMICRFTSEAKDKPMGCGVLITTYSMITHSQKRSWEAEQTMKWLQTQEWGIMVLDEVHTIPAKMFRRVLTIVQSHCKLGLTATLLREDDKIADLNFLIGPKLYEANWLELQSKNYIAKVQCAEVWCPMTADFYREYLHCKTCRKLLLYVMNPNKFRAAQFLIKYHERRGDKTIVFSDNVFALKHYAIKMNKPYIYGPTSQSERIQILQNFKFNPKVNTIFVSKVADTSFDLPEANVLIQISSQGGSRRQEAQRLGRILRAKKGAVAEEYNAFFYTLVSQDTLEMAYSRKRQRFLVNQGYSYKVVTKLAGIENDPDIFYKSREEQALLLQQVLAASDMDADEERIPGEGNRPGGVKRTAGNIGSMSGADDAVYMEYKRNLSHIKHPLFKKFRA</sequence>
<evidence type="ECO:0000256" key="6">
    <source>
        <dbReference type="ARBA" id="ARBA00022806"/>
    </source>
</evidence>
<evidence type="ECO:0000256" key="10">
    <source>
        <dbReference type="ARBA" id="ARBA00023235"/>
    </source>
</evidence>
<evidence type="ECO:0000256" key="11">
    <source>
        <dbReference type="ARBA" id="ARBA00023242"/>
    </source>
</evidence>
<accession>A0ABN7AYQ1</accession>
<feature type="region of interest" description="Disordered" evidence="17">
    <location>
        <begin position="1"/>
        <end position="51"/>
    </location>
</feature>
<evidence type="ECO:0000256" key="4">
    <source>
        <dbReference type="ARBA" id="ARBA00022763"/>
    </source>
</evidence>
<dbReference type="Pfam" id="PF04851">
    <property type="entry name" value="ResIII"/>
    <property type="match status" value="1"/>
</dbReference>
<evidence type="ECO:0000256" key="13">
    <source>
        <dbReference type="ARBA" id="ARBA00034808"/>
    </source>
</evidence>
<comment type="similarity">
    <text evidence="2">Belongs to the helicase family. RAD25/XPB subfamily.</text>
</comment>
<evidence type="ECO:0000256" key="5">
    <source>
        <dbReference type="ARBA" id="ARBA00022801"/>
    </source>
</evidence>
<dbReference type="InterPro" id="IPR001161">
    <property type="entry name" value="XPB/Ssl2"/>
</dbReference>
<evidence type="ECO:0000256" key="7">
    <source>
        <dbReference type="ARBA" id="ARBA00022840"/>
    </source>
</evidence>
<evidence type="ECO:0000256" key="17">
    <source>
        <dbReference type="SAM" id="MobiDB-lite"/>
    </source>
</evidence>
<comment type="catalytic activity">
    <reaction evidence="12">
        <text>Couples ATP hydrolysis with the unwinding of duplex DNA by translocating in the 3'-5' direction.</text>
        <dbReference type="EC" id="5.6.2.4"/>
    </reaction>
</comment>
<dbReference type="SMART" id="SM00487">
    <property type="entry name" value="DEXDc"/>
    <property type="match status" value="1"/>
</dbReference>
<dbReference type="PANTHER" id="PTHR11274">
    <property type="entry name" value="RAD25/XP-B DNA REPAIR HELICASE"/>
    <property type="match status" value="1"/>
</dbReference>
<dbReference type="Proteomes" id="UP001307889">
    <property type="component" value="Chromosome 7"/>
</dbReference>
<organism evidence="20 21">
    <name type="scientific">Nesidiocoris tenuis</name>
    <dbReference type="NCBI Taxonomy" id="355587"/>
    <lineage>
        <taxon>Eukaryota</taxon>
        <taxon>Metazoa</taxon>
        <taxon>Ecdysozoa</taxon>
        <taxon>Arthropoda</taxon>
        <taxon>Hexapoda</taxon>
        <taxon>Insecta</taxon>
        <taxon>Pterygota</taxon>
        <taxon>Neoptera</taxon>
        <taxon>Paraneoptera</taxon>
        <taxon>Hemiptera</taxon>
        <taxon>Heteroptera</taxon>
        <taxon>Panheteroptera</taxon>
        <taxon>Cimicomorpha</taxon>
        <taxon>Miridae</taxon>
        <taxon>Dicyphina</taxon>
        <taxon>Nesidiocoris</taxon>
    </lineage>
</organism>
<feature type="domain" description="Helicase C-terminal" evidence="19">
    <location>
        <begin position="547"/>
        <end position="702"/>
    </location>
</feature>
<keyword evidence="8" id="KW-0238">DNA-binding</keyword>
<dbReference type="PROSITE" id="PS51192">
    <property type="entry name" value="HELICASE_ATP_BIND_1"/>
    <property type="match status" value="1"/>
</dbReference>
<evidence type="ECO:0000256" key="8">
    <source>
        <dbReference type="ARBA" id="ARBA00023125"/>
    </source>
</evidence>
<keyword evidence="21" id="KW-1185">Reference proteome</keyword>
<dbReference type="PANTHER" id="PTHR11274:SF0">
    <property type="entry name" value="GENERAL TRANSCRIPTION AND DNA REPAIR FACTOR IIH HELICASE SUBUNIT XPB"/>
    <property type="match status" value="1"/>
</dbReference>
<dbReference type="InterPro" id="IPR032830">
    <property type="entry name" value="XPB/Ssl2_N"/>
</dbReference>
<keyword evidence="7" id="KW-0067">ATP-binding</keyword>
<keyword evidence="9" id="KW-0234">DNA repair</keyword>
<dbReference type="InterPro" id="IPR014001">
    <property type="entry name" value="Helicase_ATP-bd"/>
</dbReference>
<evidence type="ECO:0000259" key="18">
    <source>
        <dbReference type="PROSITE" id="PS51192"/>
    </source>
</evidence>
<feature type="region of interest" description="Disordered" evidence="17">
    <location>
        <begin position="219"/>
        <end position="240"/>
    </location>
</feature>
<dbReference type="Gene3D" id="3.40.50.300">
    <property type="entry name" value="P-loop containing nucleotide triphosphate hydrolases"/>
    <property type="match status" value="2"/>
</dbReference>
<dbReference type="NCBIfam" id="TIGR00603">
    <property type="entry name" value="rad25"/>
    <property type="match status" value="1"/>
</dbReference>
<dbReference type="InterPro" id="IPR006935">
    <property type="entry name" value="Helicase/UvrB_N"/>
</dbReference>
<dbReference type="PRINTS" id="PR00851">
    <property type="entry name" value="XRODRMPGMNTB"/>
</dbReference>
<keyword evidence="10" id="KW-0413">Isomerase</keyword>
<dbReference type="InterPro" id="IPR050615">
    <property type="entry name" value="ATP-dep_DNA_Helicase"/>
</dbReference>
<name>A0ABN7AYQ1_9HEMI</name>
<dbReference type="Pfam" id="PF13625">
    <property type="entry name" value="Helicase_C_3"/>
    <property type="match status" value="1"/>
</dbReference>
<dbReference type="EC" id="5.6.2.4" evidence="13"/>
<comment type="subcellular location">
    <subcellularLocation>
        <location evidence="1">Nucleus</location>
    </subcellularLocation>
</comment>
<reference evidence="20 21" key="1">
    <citation type="submission" date="2023-09" db="EMBL/GenBank/DDBJ databases">
        <title>Nesidiocoris tenuis whole genome shotgun sequence.</title>
        <authorList>
            <person name="Shibata T."/>
            <person name="Shimoda M."/>
            <person name="Kobayashi T."/>
            <person name="Uehara T."/>
        </authorList>
    </citation>
    <scope>NUCLEOTIDE SEQUENCE [LARGE SCALE GENOMIC DNA]</scope>
    <source>
        <strain evidence="20 21">Japan</strain>
    </source>
</reference>
<evidence type="ECO:0000256" key="9">
    <source>
        <dbReference type="ARBA" id="ARBA00023204"/>
    </source>
</evidence>
<dbReference type="PROSITE" id="PS51194">
    <property type="entry name" value="HELICASE_CTER"/>
    <property type="match status" value="1"/>
</dbReference>
<evidence type="ECO:0000256" key="14">
    <source>
        <dbReference type="ARBA" id="ARBA00044799"/>
    </source>
</evidence>
<feature type="domain" description="Helicase ATP-binding" evidence="18">
    <location>
        <begin position="332"/>
        <end position="493"/>
    </location>
</feature>
<feature type="compositionally biased region" description="Acidic residues" evidence="17">
    <location>
        <begin position="23"/>
        <end position="39"/>
    </location>
</feature>
<dbReference type="EMBL" id="AP028915">
    <property type="protein sequence ID" value="BES96464.1"/>
    <property type="molecule type" value="Genomic_DNA"/>
</dbReference>
<dbReference type="CDD" id="cd18789">
    <property type="entry name" value="SF2_C_XPB"/>
    <property type="match status" value="1"/>
</dbReference>
<keyword evidence="4" id="KW-0227">DNA damage</keyword>
<feature type="compositionally biased region" description="Low complexity" evidence="17">
    <location>
        <begin position="42"/>
        <end position="51"/>
    </location>
</feature>
<evidence type="ECO:0000256" key="15">
    <source>
        <dbReference type="ARBA" id="ARBA00044810"/>
    </source>
</evidence>
<evidence type="ECO:0000313" key="21">
    <source>
        <dbReference type="Proteomes" id="UP001307889"/>
    </source>
</evidence>
<dbReference type="GO" id="GO:0004386">
    <property type="term" value="F:helicase activity"/>
    <property type="evidence" value="ECO:0007669"/>
    <property type="project" value="UniProtKB-KW"/>
</dbReference>
<feature type="region of interest" description="Disordered" evidence="17">
    <location>
        <begin position="731"/>
        <end position="750"/>
    </location>
</feature>
<evidence type="ECO:0000256" key="2">
    <source>
        <dbReference type="ARBA" id="ARBA00006637"/>
    </source>
</evidence>
<protein>
    <recommendedName>
        <fullName evidence="14">General transcription and DNA repair factor IIH helicase/translocase subunit XPB</fullName>
        <ecNumber evidence="13">5.6.2.4</ecNumber>
    </recommendedName>
    <alternativeName>
        <fullName evidence="15">DNA 3'-5' helicase/translocase XPB</fullName>
    </alternativeName>
</protein>
<keyword evidence="3" id="KW-0547">Nucleotide-binding</keyword>
<gene>
    <name evidence="20" type="ORF">NTJ_09268</name>
</gene>
<evidence type="ECO:0000259" key="19">
    <source>
        <dbReference type="PROSITE" id="PS51194"/>
    </source>
</evidence>
<comment type="catalytic activity">
    <reaction evidence="16">
        <text>ATP + H2O = ADP + phosphate + H(+)</text>
        <dbReference type="Rhea" id="RHEA:13065"/>
        <dbReference type="ChEBI" id="CHEBI:15377"/>
        <dbReference type="ChEBI" id="CHEBI:15378"/>
        <dbReference type="ChEBI" id="CHEBI:30616"/>
        <dbReference type="ChEBI" id="CHEBI:43474"/>
        <dbReference type="ChEBI" id="CHEBI:456216"/>
        <dbReference type="EC" id="5.6.2.4"/>
    </reaction>
</comment>
<dbReference type="InterPro" id="IPR027417">
    <property type="entry name" value="P-loop_NTPase"/>
</dbReference>
<keyword evidence="11" id="KW-0539">Nucleus</keyword>
<evidence type="ECO:0000313" key="20">
    <source>
        <dbReference type="EMBL" id="BES96464.1"/>
    </source>
</evidence>
<evidence type="ECO:0000256" key="1">
    <source>
        <dbReference type="ARBA" id="ARBA00004123"/>
    </source>
</evidence>
<feature type="compositionally biased region" description="Basic and acidic residues" evidence="17">
    <location>
        <begin position="1"/>
        <end position="10"/>
    </location>
</feature>
<keyword evidence="5" id="KW-0378">Hydrolase</keyword>
<evidence type="ECO:0000256" key="16">
    <source>
        <dbReference type="ARBA" id="ARBA00048988"/>
    </source>
</evidence>
<dbReference type="Pfam" id="PF16203">
    <property type="entry name" value="ERCC3_RAD25_C"/>
    <property type="match status" value="1"/>
</dbReference>
<dbReference type="SMART" id="SM00490">
    <property type="entry name" value="HELICc"/>
    <property type="match status" value="1"/>
</dbReference>
<dbReference type="InterPro" id="IPR032438">
    <property type="entry name" value="ERCC3_RAD25_C"/>
</dbReference>
<keyword evidence="6 20" id="KW-0347">Helicase</keyword>